<organism evidence="1 2">
    <name type="scientific">Sphaerodactylus townsendi</name>
    <dbReference type="NCBI Taxonomy" id="933632"/>
    <lineage>
        <taxon>Eukaryota</taxon>
        <taxon>Metazoa</taxon>
        <taxon>Chordata</taxon>
        <taxon>Craniata</taxon>
        <taxon>Vertebrata</taxon>
        <taxon>Euteleostomi</taxon>
        <taxon>Lepidosauria</taxon>
        <taxon>Squamata</taxon>
        <taxon>Bifurcata</taxon>
        <taxon>Gekkota</taxon>
        <taxon>Sphaerodactylidae</taxon>
        <taxon>Sphaerodactylus</taxon>
    </lineage>
</organism>
<dbReference type="EMBL" id="CM037615">
    <property type="protein sequence ID" value="KAH8013320.1"/>
    <property type="molecule type" value="Genomic_DNA"/>
</dbReference>
<evidence type="ECO:0000313" key="2">
    <source>
        <dbReference type="Proteomes" id="UP000827872"/>
    </source>
</evidence>
<reference evidence="1" key="1">
    <citation type="submission" date="2021-08" db="EMBL/GenBank/DDBJ databases">
        <title>The first chromosome-level gecko genome reveals the dynamic sex chromosomes of Neotropical dwarf geckos (Sphaerodactylidae: Sphaerodactylus).</title>
        <authorList>
            <person name="Pinto B.J."/>
            <person name="Keating S.E."/>
            <person name="Gamble T."/>
        </authorList>
    </citation>
    <scope>NUCLEOTIDE SEQUENCE</scope>
    <source>
        <strain evidence="1">TG3544</strain>
    </source>
</reference>
<keyword evidence="2" id="KW-1185">Reference proteome</keyword>
<sequence>MSEFLFAFLTISGLFPIAKILAVGPDGEVAQTYSELPQPSCPGRMALARLATAGIPAGRDREQHRIELPYLLDQLVIWLSKIKLVLSVKNKSTSVYLLQCLTGHKEKQLLLCNDVWDKVAMSG</sequence>
<comment type="caution">
    <text evidence="1">The sequence shown here is derived from an EMBL/GenBank/DDBJ whole genome shotgun (WGS) entry which is preliminary data.</text>
</comment>
<dbReference type="Proteomes" id="UP000827872">
    <property type="component" value="Linkage Group LG02"/>
</dbReference>
<name>A0ACB8G1L1_9SAUR</name>
<evidence type="ECO:0000313" key="1">
    <source>
        <dbReference type="EMBL" id="KAH8013320.1"/>
    </source>
</evidence>
<protein>
    <submittedName>
        <fullName evidence="1">Uncharacterized protein</fullName>
    </submittedName>
</protein>
<proteinExistence type="predicted"/>
<gene>
    <name evidence="1" type="ORF">K3G42_016959</name>
</gene>
<accession>A0ACB8G1L1</accession>